<dbReference type="AlphaFoldDB" id="A0A8H7VT39"/>
<dbReference type="EMBL" id="JAEPRE010000123">
    <property type="protein sequence ID" value="KAG2232115.1"/>
    <property type="molecule type" value="Genomic_DNA"/>
</dbReference>
<proteinExistence type="predicted"/>
<name>A0A8H7VT39_9FUNG</name>
<evidence type="ECO:0000313" key="1">
    <source>
        <dbReference type="EMBL" id="KAG2232115.1"/>
    </source>
</evidence>
<evidence type="ECO:0000313" key="2">
    <source>
        <dbReference type="Proteomes" id="UP000613177"/>
    </source>
</evidence>
<gene>
    <name evidence="1" type="ORF">INT48_006792</name>
</gene>
<sequence length="251" mass="28580">MAAFMSLYQILLISKEVVRHTQGLAKGKSSLQLILDTPPTWAESCYFADYKSIESSLQHIPLHPLVGLPFFLIGKYRSLVINPSRSDLTIQKLYSIAKEIFENRTAEYDNLGEFLDVCLCANDQIKQGLTFLRVNTLDTNTKTQIKLSLMGASSILSKFQQNHSPPFHPSEVIRVASLQLNNVHHQELRVQSSVEDNQWTFTKNYINNHKSNTRTNNSGEPIPWEAIYRDGPTRGYFSTFANVNSTRTSFY</sequence>
<comment type="caution">
    <text evidence="1">The sequence shown here is derived from an EMBL/GenBank/DDBJ whole genome shotgun (WGS) entry which is preliminary data.</text>
</comment>
<keyword evidence="2" id="KW-1185">Reference proteome</keyword>
<dbReference type="Proteomes" id="UP000613177">
    <property type="component" value="Unassembled WGS sequence"/>
</dbReference>
<dbReference type="OrthoDB" id="10461186at2759"/>
<reference evidence="1" key="1">
    <citation type="submission" date="2021-01" db="EMBL/GenBank/DDBJ databases">
        <title>Metabolic potential, ecology and presence of endohyphal bacteria is reflected in genomic diversity of Mucoromycotina.</title>
        <authorList>
            <person name="Muszewska A."/>
            <person name="Okrasinska A."/>
            <person name="Steczkiewicz K."/>
            <person name="Drgas O."/>
            <person name="Orlowska M."/>
            <person name="Perlinska-Lenart U."/>
            <person name="Aleksandrzak-Piekarczyk T."/>
            <person name="Szatraj K."/>
            <person name="Zielenkiewicz U."/>
            <person name="Pilsyk S."/>
            <person name="Malc E."/>
            <person name="Mieczkowski P."/>
            <person name="Kruszewska J.S."/>
            <person name="Biernat P."/>
            <person name="Pawlowska J."/>
        </authorList>
    </citation>
    <scope>NUCLEOTIDE SEQUENCE</scope>
    <source>
        <strain evidence="1">WA0000018081</strain>
    </source>
</reference>
<organism evidence="1 2">
    <name type="scientific">Thamnidium elegans</name>
    <dbReference type="NCBI Taxonomy" id="101142"/>
    <lineage>
        <taxon>Eukaryota</taxon>
        <taxon>Fungi</taxon>
        <taxon>Fungi incertae sedis</taxon>
        <taxon>Mucoromycota</taxon>
        <taxon>Mucoromycotina</taxon>
        <taxon>Mucoromycetes</taxon>
        <taxon>Mucorales</taxon>
        <taxon>Mucorineae</taxon>
        <taxon>Mucoraceae</taxon>
        <taxon>Thamnidium</taxon>
    </lineage>
</organism>
<protein>
    <submittedName>
        <fullName evidence="1">Uncharacterized protein</fullName>
    </submittedName>
</protein>
<accession>A0A8H7VT39</accession>